<dbReference type="InterPro" id="IPR000742">
    <property type="entry name" value="EGF"/>
</dbReference>
<proteinExistence type="predicted"/>
<protein>
    <recommendedName>
        <fullName evidence="2">ZP domain-containing protein</fullName>
    </recommendedName>
</protein>
<dbReference type="Proteomes" id="UP001209878">
    <property type="component" value="Unassembled WGS sequence"/>
</dbReference>
<dbReference type="PROSITE" id="PS51034">
    <property type="entry name" value="ZP_2"/>
    <property type="match status" value="1"/>
</dbReference>
<evidence type="ECO:0000259" key="2">
    <source>
        <dbReference type="PROSITE" id="PS51034"/>
    </source>
</evidence>
<sequence length="448" mass="48737">MKLTYFEEPTNCSTDADCHVIHAFSVCALIDEPKLLPLPVNNSTLSHVVTALTSICRCDEAWTKEEGRCWYYVTLGVLCDRERSRCDTPNSECRPDGDNTGQSRCQCIVGHVRISPGETEACVNIITTAQNATCRPCETNDGVCYSVTGVEKAGCVCPTSRSGPDCSYIHVNVSCDVNTFTMRICYDPHEGVNFTAGSLLYAFGKGRDLACTGWTVSDPDDGLCQAGHVRLDLPLDSTKRDRCGTKRLMADPTTLKYETRLVVQRRSVAGADDIVFKTFCSFRTHADISFRGVGVVGLAGNDRGEHKNPRMTLTALTQIGEEIPQGVALRLGDGLRFRIQLLDDGTYTAARVEACTASSSASMPDWRAVSVPLVIRSCPAAGQDVITLTNQWRPSLGQGNVLRTGIVRMFSLGTGHAVFIHCTVKLCLTGSERDCDQVHTYGPSLSPL</sequence>
<dbReference type="PROSITE" id="PS00022">
    <property type="entry name" value="EGF_1"/>
    <property type="match status" value="1"/>
</dbReference>
<dbReference type="SMART" id="SM00241">
    <property type="entry name" value="ZP"/>
    <property type="match status" value="1"/>
</dbReference>
<gene>
    <name evidence="3" type="ORF">NP493_1292g00026</name>
</gene>
<dbReference type="Pfam" id="PF00100">
    <property type="entry name" value="Zona_pellucida"/>
    <property type="match status" value="1"/>
</dbReference>
<evidence type="ECO:0000256" key="1">
    <source>
        <dbReference type="ARBA" id="ARBA00023157"/>
    </source>
</evidence>
<dbReference type="Gene3D" id="2.60.40.4100">
    <property type="entry name" value="Zona pellucida, ZP-C domain"/>
    <property type="match status" value="1"/>
</dbReference>
<organism evidence="3 4">
    <name type="scientific">Ridgeia piscesae</name>
    <name type="common">Tubeworm</name>
    <dbReference type="NCBI Taxonomy" id="27915"/>
    <lineage>
        <taxon>Eukaryota</taxon>
        <taxon>Metazoa</taxon>
        <taxon>Spiralia</taxon>
        <taxon>Lophotrochozoa</taxon>
        <taxon>Annelida</taxon>
        <taxon>Polychaeta</taxon>
        <taxon>Sedentaria</taxon>
        <taxon>Canalipalpata</taxon>
        <taxon>Sabellida</taxon>
        <taxon>Siboglinidae</taxon>
        <taxon>Ridgeia</taxon>
    </lineage>
</organism>
<dbReference type="InterPro" id="IPR001507">
    <property type="entry name" value="ZP_dom"/>
</dbReference>
<keyword evidence="1" id="KW-1015">Disulfide bond</keyword>
<feature type="domain" description="ZP" evidence="2">
    <location>
        <begin position="174"/>
        <end position="442"/>
    </location>
</feature>
<dbReference type="AlphaFoldDB" id="A0AAD9K9I6"/>
<comment type="caution">
    <text evidence="3">The sequence shown here is derived from an EMBL/GenBank/DDBJ whole genome shotgun (WGS) entry which is preliminary data.</text>
</comment>
<accession>A0AAD9K9I6</accession>
<dbReference type="InterPro" id="IPR055355">
    <property type="entry name" value="ZP-C"/>
</dbReference>
<dbReference type="InterPro" id="IPR042235">
    <property type="entry name" value="ZP-C_dom"/>
</dbReference>
<evidence type="ECO:0000313" key="4">
    <source>
        <dbReference type="Proteomes" id="UP001209878"/>
    </source>
</evidence>
<evidence type="ECO:0000313" key="3">
    <source>
        <dbReference type="EMBL" id="KAK2166985.1"/>
    </source>
</evidence>
<dbReference type="EMBL" id="JAODUO010001291">
    <property type="protein sequence ID" value="KAK2166985.1"/>
    <property type="molecule type" value="Genomic_DNA"/>
</dbReference>
<reference evidence="3" key="1">
    <citation type="journal article" date="2023" name="Mol. Biol. Evol.">
        <title>Third-Generation Sequencing Reveals the Adaptive Role of the Epigenome in Three Deep-Sea Polychaetes.</title>
        <authorList>
            <person name="Perez M."/>
            <person name="Aroh O."/>
            <person name="Sun Y."/>
            <person name="Lan Y."/>
            <person name="Juniper S.K."/>
            <person name="Young C.R."/>
            <person name="Angers B."/>
            <person name="Qian P.Y."/>
        </authorList>
    </citation>
    <scope>NUCLEOTIDE SEQUENCE</scope>
    <source>
        <strain evidence="3">R07B-5</strain>
    </source>
</reference>
<name>A0AAD9K9I6_RIDPI</name>
<keyword evidence="4" id="KW-1185">Reference proteome</keyword>